<protein>
    <submittedName>
        <fullName evidence="2">Uncharacterized protein</fullName>
    </submittedName>
</protein>
<comment type="caution">
    <text evidence="2">The sequence shown here is derived from an EMBL/GenBank/DDBJ whole genome shotgun (WGS) entry which is preliminary data.</text>
</comment>
<sequence length="91" mass="10256">MDKGKQVLEDEEPFESLPPNSFWDEVISGEEDVFEREGDDATCGYQPCTMLVVENVEVDEGAKLERELENSQELVSCSQKSGEEENVRPEA</sequence>
<dbReference type="AlphaFoldDB" id="A0A6A1V1K4"/>
<feature type="region of interest" description="Disordered" evidence="1">
    <location>
        <begin position="1"/>
        <end position="22"/>
    </location>
</feature>
<organism evidence="2 3">
    <name type="scientific">Morella rubra</name>
    <name type="common">Chinese bayberry</name>
    <dbReference type="NCBI Taxonomy" id="262757"/>
    <lineage>
        <taxon>Eukaryota</taxon>
        <taxon>Viridiplantae</taxon>
        <taxon>Streptophyta</taxon>
        <taxon>Embryophyta</taxon>
        <taxon>Tracheophyta</taxon>
        <taxon>Spermatophyta</taxon>
        <taxon>Magnoliopsida</taxon>
        <taxon>eudicotyledons</taxon>
        <taxon>Gunneridae</taxon>
        <taxon>Pentapetalae</taxon>
        <taxon>rosids</taxon>
        <taxon>fabids</taxon>
        <taxon>Fagales</taxon>
        <taxon>Myricaceae</taxon>
        <taxon>Morella</taxon>
    </lineage>
</organism>
<dbReference type="EMBL" id="RXIC02000025">
    <property type="protein sequence ID" value="KAB1205918.1"/>
    <property type="molecule type" value="Genomic_DNA"/>
</dbReference>
<name>A0A6A1V1K4_9ROSI</name>
<feature type="region of interest" description="Disordered" evidence="1">
    <location>
        <begin position="67"/>
        <end position="91"/>
    </location>
</feature>
<keyword evidence="3" id="KW-1185">Reference proteome</keyword>
<gene>
    <name evidence="2" type="ORF">CJ030_MR7G016898</name>
</gene>
<reference evidence="2 3" key="1">
    <citation type="journal article" date="2019" name="Plant Biotechnol. J.">
        <title>The red bayberry genome and genetic basis of sex determination.</title>
        <authorList>
            <person name="Jia H.M."/>
            <person name="Jia H.J."/>
            <person name="Cai Q.L."/>
            <person name="Wang Y."/>
            <person name="Zhao H.B."/>
            <person name="Yang W.F."/>
            <person name="Wang G.Y."/>
            <person name="Li Y.H."/>
            <person name="Zhan D.L."/>
            <person name="Shen Y.T."/>
            <person name="Niu Q.F."/>
            <person name="Chang L."/>
            <person name="Qiu J."/>
            <person name="Zhao L."/>
            <person name="Xie H.B."/>
            <person name="Fu W.Y."/>
            <person name="Jin J."/>
            <person name="Li X.W."/>
            <person name="Jiao Y."/>
            <person name="Zhou C.C."/>
            <person name="Tu T."/>
            <person name="Chai C.Y."/>
            <person name="Gao J.L."/>
            <person name="Fan L.J."/>
            <person name="van de Weg E."/>
            <person name="Wang J.Y."/>
            <person name="Gao Z.S."/>
        </authorList>
    </citation>
    <scope>NUCLEOTIDE SEQUENCE [LARGE SCALE GENOMIC DNA]</scope>
    <source>
        <tissue evidence="2">Leaves</tissue>
    </source>
</reference>
<accession>A0A6A1V1K4</accession>
<evidence type="ECO:0000256" key="1">
    <source>
        <dbReference type="SAM" id="MobiDB-lite"/>
    </source>
</evidence>
<feature type="compositionally biased region" description="Basic and acidic residues" evidence="1">
    <location>
        <begin position="81"/>
        <end position="91"/>
    </location>
</feature>
<proteinExistence type="predicted"/>
<dbReference type="Proteomes" id="UP000516437">
    <property type="component" value="Chromosome 7"/>
</dbReference>
<evidence type="ECO:0000313" key="2">
    <source>
        <dbReference type="EMBL" id="KAB1205918.1"/>
    </source>
</evidence>
<evidence type="ECO:0000313" key="3">
    <source>
        <dbReference type="Proteomes" id="UP000516437"/>
    </source>
</evidence>
<feature type="compositionally biased region" description="Polar residues" evidence="1">
    <location>
        <begin position="71"/>
        <end position="80"/>
    </location>
</feature>